<evidence type="ECO:0000256" key="9">
    <source>
        <dbReference type="SAM" id="Phobius"/>
    </source>
</evidence>
<feature type="transmembrane region" description="Helical" evidence="9">
    <location>
        <begin position="168"/>
        <end position="187"/>
    </location>
</feature>
<comment type="caution">
    <text evidence="11">The sequence shown here is derived from an EMBL/GenBank/DDBJ whole genome shotgun (WGS) entry which is preliminary data.</text>
</comment>
<evidence type="ECO:0000256" key="7">
    <source>
        <dbReference type="ARBA" id="ARBA00023136"/>
    </source>
</evidence>
<organism evidence="11 12">
    <name type="scientific">Yinghuangia aomiensis</name>
    <dbReference type="NCBI Taxonomy" id="676205"/>
    <lineage>
        <taxon>Bacteria</taxon>
        <taxon>Bacillati</taxon>
        <taxon>Actinomycetota</taxon>
        <taxon>Actinomycetes</taxon>
        <taxon>Kitasatosporales</taxon>
        <taxon>Streptomycetaceae</taxon>
        <taxon>Yinghuangia</taxon>
    </lineage>
</organism>
<evidence type="ECO:0000256" key="2">
    <source>
        <dbReference type="ARBA" id="ARBA00009045"/>
    </source>
</evidence>
<comment type="similarity">
    <text evidence="2">Belongs to the peptidase S54 family.</text>
</comment>
<feature type="compositionally biased region" description="Basic and acidic residues" evidence="8">
    <location>
        <begin position="216"/>
        <end position="226"/>
    </location>
</feature>
<evidence type="ECO:0000256" key="1">
    <source>
        <dbReference type="ARBA" id="ARBA00004141"/>
    </source>
</evidence>
<dbReference type="Pfam" id="PF01694">
    <property type="entry name" value="Rhomboid"/>
    <property type="match status" value="1"/>
</dbReference>
<keyword evidence="12" id="KW-1185">Reference proteome</keyword>
<keyword evidence="6 9" id="KW-1133">Transmembrane helix</keyword>
<feature type="transmembrane region" description="Helical" evidence="9">
    <location>
        <begin position="143"/>
        <end position="162"/>
    </location>
</feature>
<dbReference type="InterPro" id="IPR022764">
    <property type="entry name" value="Peptidase_S54_rhomboid_dom"/>
</dbReference>
<dbReference type="RefSeq" id="WP_345681202.1">
    <property type="nucleotide sequence ID" value="NZ_BAABHS010000073.1"/>
</dbReference>
<evidence type="ECO:0000256" key="4">
    <source>
        <dbReference type="ARBA" id="ARBA00022692"/>
    </source>
</evidence>
<reference evidence="12" key="1">
    <citation type="journal article" date="2019" name="Int. J. Syst. Evol. Microbiol.">
        <title>The Global Catalogue of Microorganisms (GCM) 10K type strain sequencing project: providing services to taxonomists for standard genome sequencing and annotation.</title>
        <authorList>
            <consortium name="The Broad Institute Genomics Platform"/>
            <consortium name="The Broad Institute Genome Sequencing Center for Infectious Disease"/>
            <person name="Wu L."/>
            <person name="Ma J."/>
        </authorList>
    </citation>
    <scope>NUCLEOTIDE SEQUENCE [LARGE SCALE GENOMIC DNA]</scope>
    <source>
        <strain evidence="12">JCM 17986</strain>
    </source>
</reference>
<keyword evidence="7 9" id="KW-0472">Membrane</keyword>
<keyword evidence="3" id="KW-0645">Protease</keyword>
<accession>A0ABP9IIJ3</accession>
<proteinExistence type="inferred from homology"/>
<dbReference type="PANTHER" id="PTHR43066">
    <property type="entry name" value="RHOMBOID-RELATED PROTEIN"/>
    <property type="match status" value="1"/>
</dbReference>
<dbReference type="InterPro" id="IPR035952">
    <property type="entry name" value="Rhomboid-like_sf"/>
</dbReference>
<dbReference type="Gene3D" id="1.20.1540.10">
    <property type="entry name" value="Rhomboid-like"/>
    <property type="match status" value="1"/>
</dbReference>
<name>A0ABP9IIJ3_9ACTN</name>
<evidence type="ECO:0000256" key="3">
    <source>
        <dbReference type="ARBA" id="ARBA00022670"/>
    </source>
</evidence>
<feature type="transmembrane region" description="Helical" evidence="9">
    <location>
        <begin position="116"/>
        <end position="136"/>
    </location>
</feature>
<feature type="domain" description="Peptidase S54 rhomboid" evidence="10">
    <location>
        <begin position="55"/>
        <end position="189"/>
    </location>
</feature>
<keyword evidence="5" id="KW-0378">Hydrolase</keyword>
<feature type="transmembrane region" description="Helical" evidence="9">
    <location>
        <begin position="61"/>
        <end position="84"/>
    </location>
</feature>
<dbReference type="SUPFAM" id="SSF144091">
    <property type="entry name" value="Rhomboid-like"/>
    <property type="match status" value="1"/>
</dbReference>
<evidence type="ECO:0000256" key="8">
    <source>
        <dbReference type="SAM" id="MobiDB-lite"/>
    </source>
</evidence>
<feature type="transmembrane region" description="Helical" evidence="9">
    <location>
        <begin position="91"/>
        <end position="110"/>
    </location>
</feature>
<evidence type="ECO:0000259" key="10">
    <source>
        <dbReference type="Pfam" id="PF01694"/>
    </source>
</evidence>
<evidence type="ECO:0000256" key="5">
    <source>
        <dbReference type="ARBA" id="ARBA00022801"/>
    </source>
</evidence>
<sequence>MSPLLPGPLRGLRTALLTTGLLLAVIWAVEIVNLATDYSLTGYGITPRRLDELPDVLTAPYVHASLGHIIGNTVPLAVLAFLCATRGFVRFAAVTLTVSAVGGLGVWLISPSGTSTVGASILVFGYFGYLLVRGFVDRRIFDILLAFAITSVYGWTMLWGVFPSSPSISWQGHVFGFAGGVAAAFALRRERDGRGERAREARNPRGQAAASGPRPLSDELKDMGLL</sequence>
<feature type="region of interest" description="Disordered" evidence="8">
    <location>
        <begin position="193"/>
        <end position="226"/>
    </location>
</feature>
<feature type="compositionally biased region" description="Basic and acidic residues" evidence="8">
    <location>
        <begin position="193"/>
        <end position="203"/>
    </location>
</feature>
<comment type="subcellular location">
    <subcellularLocation>
        <location evidence="1">Membrane</location>
        <topology evidence="1">Multi-pass membrane protein</topology>
    </subcellularLocation>
</comment>
<evidence type="ECO:0000313" key="11">
    <source>
        <dbReference type="EMBL" id="GAA4997804.1"/>
    </source>
</evidence>
<evidence type="ECO:0000313" key="12">
    <source>
        <dbReference type="Proteomes" id="UP001500466"/>
    </source>
</evidence>
<dbReference type="PANTHER" id="PTHR43066:SF1">
    <property type="entry name" value="RHOMBOID PROTEIN 2"/>
    <property type="match status" value="1"/>
</dbReference>
<protein>
    <recommendedName>
        <fullName evidence="10">Peptidase S54 rhomboid domain-containing protein</fullName>
    </recommendedName>
</protein>
<dbReference type="EMBL" id="BAABHS010000073">
    <property type="protein sequence ID" value="GAA4997804.1"/>
    <property type="molecule type" value="Genomic_DNA"/>
</dbReference>
<gene>
    <name evidence="11" type="ORF">GCM10023205_84260</name>
</gene>
<keyword evidence="4 9" id="KW-0812">Transmembrane</keyword>
<dbReference type="Proteomes" id="UP001500466">
    <property type="component" value="Unassembled WGS sequence"/>
</dbReference>
<evidence type="ECO:0000256" key="6">
    <source>
        <dbReference type="ARBA" id="ARBA00022989"/>
    </source>
</evidence>